<comment type="caution">
    <text evidence="3">The sequence shown here is derived from an EMBL/GenBank/DDBJ whole genome shotgun (WGS) entry which is preliminary data.</text>
</comment>
<dbReference type="Gene3D" id="2.60.40.420">
    <property type="entry name" value="Cupredoxins - blue copper proteins"/>
    <property type="match status" value="1"/>
</dbReference>
<proteinExistence type="predicted"/>
<dbReference type="InterPro" id="IPR008972">
    <property type="entry name" value="Cupredoxin"/>
</dbReference>
<dbReference type="SUPFAM" id="SSF49503">
    <property type="entry name" value="Cupredoxins"/>
    <property type="match status" value="1"/>
</dbReference>
<sequence length="135" mass="14105">MKKSIFSILIISLLMVLAACGGGDSSEGDSSEDSSSGDNTTEETDSSSEEADSTLDIAATDFKFDKENYTASAGEVTVNLTNEEGKHGVQIQGTDLNLQEEGSGTVNLEPGEYKINCSVPCGEGHSDMVATLTVK</sequence>
<feature type="compositionally biased region" description="Acidic residues" evidence="1">
    <location>
        <begin position="40"/>
        <end position="53"/>
    </location>
</feature>
<feature type="chain" id="PRO_5039564602" evidence="2">
    <location>
        <begin position="19"/>
        <end position="135"/>
    </location>
</feature>
<dbReference type="PROSITE" id="PS51257">
    <property type="entry name" value="PROKAR_LIPOPROTEIN"/>
    <property type="match status" value="1"/>
</dbReference>
<evidence type="ECO:0000313" key="3">
    <source>
        <dbReference type="EMBL" id="PKR76645.1"/>
    </source>
</evidence>
<dbReference type="Proteomes" id="UP000243524">
    <property type="component" value="Unassembled WGS sequence"/>
</dbReference>
<dbReference type="EMBL" id="PJNH01000004">
    <property type="protein sequence ID" value="PKR76645.1"/>
    <property type="molecule type" value="Genomic_DNA"/>
</dbReference>
<evidence type="ECO:0000256" key="2">
    <source>
        <dbReference type="SAM" id="SignalP"/>
    </source>
</evidence>
<dbReference type="AlphaFoldDB" id="A0A2I0QQN6"/>
<evidence type="ECO:0000256" key="1">
    <source>
        <dbReference type="SAM" id="MobiDB-lite"/>
    </source>
</evidence>
<feature type="signal peptide" evidence="2">
    <location>
        <begin position="1"/>
        <end position="18"/>
    </location>
</feature>
<organism evidence="3 4">
    <name type="scientific">Halalkalibacillus sediminis</name>
    <dbReference type="NCBI Taxonomy" id="2018042"/>
    <lineage>
        <taxon>Bacteria</taxon>
        <taxon>Bacillati</taxon>
        <taxon>Bacillota</taxon>
        <taxon>Bacilli</taxon>
        <taxon>Bacillales</taxon>
        <taxon>Bacillaceae</taxon>
        <taxon>Halalkalibacillus</taxon>
    </lineage>
</organism>
<dbReference type="RefSeq" id="WP_101332395.1">
    <property type="nucleotide sequence ID" value="NZ_PJNH01000004.1"/>
</dbReference>
<evidence type="ECO:0000313" key="4">
    <source>
        <dbReference type="Proteomes" id="UP000243524"/>
    </source>
</evidence>
<feature type="region of interest" description="Disordered" evidence="1">
    <location>
        <begin position="22"/>
        <end position="53"/>
    </location>
</feature>
<reference evidence="3 4" key="1">
    <citation type="submission" date="2017-06" db="EMBL/GenBank/DDBJ databases">
        <title>the draft geome sequence of Illustriluteabacillus marina B3227.</title>
        <authorList>
            <person name="He R.-H."/>
            <person name="Du Z.-J."/>
        </authorList>
    </citation>
    <scope>NUCLEOTIDE SEQUENCE [LARGE SCALE GENOMIC DNA]</scope>
    <source>
        <strain evidence="3 4">B3227</strain>
    </source>
</reference>
<gene>
    <name evidence="3" type="ORF">CEY16_12540</name>
</gene>
<accession>A0A2I0QQN6</accession>
<dbReference type="OrthoDB" id="279535at2"/>
<keyword evidence="2" id="KW-0732">Signal</keyword>
<name>A0A2I0QQN6_9BACI</name>
<keyword evidence="4" id="KW-1185">Reference proteome</keyword>
<protein>
    <submittedName>
        <fullName evidence="3">Cytochrome C oxidase subunit II</fullName>
    </submittedName>
</protein>